<evidence type="ECO:0000256" key="9">
    <source>
        <dbReference type="SAM" id="Phobius"/>
    </source>
</evidence>
<feature type="compositionally biased region" description="Basic and acidic residues" evidence="8">
    <location>
        <begin position="674"/>
        <end position="685"/>
    </location>
</feature>
<dbReference type="GO" id="GO:0043022">
    <property type="term" value="F:ribosome binding"/>
    <property type="evidence" value="ECO:0007669"/>
    <property type="project" value="InterPro"/>
</dbReference>
<reference evidence="11" key="3">
    <citation type="submission" date="2020-12" db="UniProtKB">
        <authorList>
            <consortium name="EnsemblPlants"/>
        </authorList>
    </citation>
    <scope>IDENTIFICATION</scope>
</reference>
<proteinExistence type="predicted"/>
<sequence>MGSRLLGIPRRRVLQLVETAETLLKPHQPSAASEPFLGPCRSSHLRRYTHQSHSGNLPTVLDRIVPRNEVDRTGLAANVKGSSIDVSGRSLYVQDGTIWKHGNVSGSTLRVWGQGPEGKRWLATYTRMMEEAARASNAATAVRYDEEEEVQSPKKSEKDPSPEDCDVAVEDLSSVKAKHKQSQEAPKTIESAKKPGDGWMVKVRNVIFGIGPAIRAIAAMSSQDWANKISGWKKAFWVELQHYWIGTKLLWADVKICSRLLLKLAGGKSLSRRERSQLTRTTADIFRLVPFAVFIIVPFMEFLLPVALKLFPNMLPSTFQDKMKEQEQLKKRLNARIQYAKFLQDTVGEMAKELKTSRSGDLRRKADDLDDFIHKVRTGGQVKNDDILSFAKLFNDELTLDNISRPRLVSMCKLMNIQPYGTDAYLRYSLRTKLQWIKEDDRMIQNEGVNSLSESELRQACRERGMLGLRSVEDMRKQLNDWLDLSLNHSLPSSLLILSRSFFVAGRSAEDAVQATLSSLPDEVIDSVGEKTDPGEEALAERRRKLEFLQAEEELIKAEEEKEKVDVDQNEKREKIADGSDEKDNSLREMMLATAREAQQLAKTKTSDKREELCKLSGALAVLASASSVSKERGEFLRLVKNEIELYNQMVEKEGTDGEEEARKAFYHAARPTQNHEEEDPKSPADHVSSALIERVFSHRNNSALVPHFTALLD</sequence>
<keyword evidence="2 9" id="KW-0812">Transmembrane</keyword>
<evidence type="ECO:0000256" key="5">
    <source>
        <dbReference type="ARBA" id="ARBA00023128"/>
    </source>
</evidence>
<dbReference type="GO" id="GO:0005743">
    <property type="term" value="C:mitochondrial inner membrane"/>
    <property type="evidence" value="ECO:0007669"/>
    <property type="project" value="UniProtKB-SubCell"/>
</dbReference>
<name>A0A7I4A664_PHYPA</name>
<protein>
    <recommendedName>
        <fullName evidence="10">Letm1 RBD domain-containing protein</fullName>
    </recommendedName>
</protein>
<keyword evidence="5 7" id="KW-0496">Mitochondrion</keyword>
<feature type="compositionally biased region" description="Basic and acidic residues" evidence="8">
    <location>
        <begin position="151"/>
        <end position="161"/>
    </location>
</feature>
<gene>
    <name evidence="11" type="primary">LOC112288772</name>
</gene>
<dbReference type="EnsemblPlants" id="Pp3c11_19590V3.2">
    <property type="protein sequence ID" value="Pp3c11_19590V3.2"/>
    <property type="gene ID" value="Pp3c11_19590"/>
</dbReference>
<dbReference type="Pfam" id="PF07766">
    <property type="entry name" value="LETM1_RBD"/>
    <property type="match status" value="1"/>
</dbReference>
<evidence type="ECO:0000313" key="12">
    <source>
        <dbReference type="Proteomes" id="UP000006727"/>
    </source>
</evidence>
<reference evidence="11 12" key="2">
    <citation type="journal article" date="2018" name="Plant J.">
        <title>The Physcomitrella patens chromosome-scale assembly reveals moss genome structure and evolution.</title>
        <authorList>
            <person name="Lang D."/>
            <person name="Ullrich K.K."/>
            <person name="Murat F."/>
            <person name="Fuchs J."/>
            <person name="Jenkins J."/>
            <person name="Haas F.B."/>
            <person name="Piednoel M."/>
            <person name="Gundlach H."/>
            <person name="Van Bel M."/>
            <person name="Meyberg R."/>
            <person name="Vives C."/>
            <person name="Morata J."/>
            <person name="Symeonidi A."/>
            <person name="Hiss M."/>
            <person name="Muchero W."/>
            <person name="Kamisugi Y."/>
            <person name="Saleh O."/>
            <person name="Blanc G."/>
            <person name="Decker E.L."/>
            <person name="van Gessel N."/>
            <person name="Grimwood J."/>
            <person name="Hayes R.D."/>
            <person name="Graham S.W."/>
            <person name="Gunter L.E."/>
            <person name="McDaniel S.F."/>
            <person name="Hoernstein S.N.W."/>
            <person name="Larsson A."/>
            <person name="Li F.W."/>
            <person name="Perroud P.F."/>
            <person name="Phillips J."/>
            <person name="Ranjan P."/>
            <person name="Rokshar D.S."/>
            <person name="Rothfels C.J."/>
            <person name="Schneider L."/>
            <person name="Shu S."/>
            <person name="Stevenson D.W."/>
            <person name="Thummler F."/>
            <person name="Tillich M."/>
            <person name="Villarreal Aguilar J.C."/>
            <person name="Widiez T."/>
            <person name="Wong G.K."/>
            <person name="Wymore A."/>
            <person name="Zhang Y."/>
            <person name="Zimmer A.D."/>
            <person name="Quatrano R.S."/>
            <person name="Mayer K.F.X."/>
            <person name="Goodstein D."/>
            <person name="Casacuberta J.M."/>
            <person name="Vandepoele K."/>
            <person name="Reski R."/>
            <person name="Cuming A.C."/>
            <person name="Tuskan G.A."/>
            <person name="Maumus F."/>
            <person name="Salse J."/>
            <person name="Schmutz J."/>
            <person name="Rensing S.A."/>
        </authorList>
    </citation>
    <scope>NUCLEOTIDE SEQUENCE [LARGE SCALE GENOMIC DNA]</scope>
    <source>
        <strain evidence="11 12">cv. Gransden 2004</strain>
    </source>
</reference>
<feature type="region of interest" description="Disordered" evidence="8">
    <location>
        <begin position="655"/>
        <end position="688"/>
    </location>
</feature>
<evidence type="ECO:0000256" key="2">
    <source>
        <dbReference type="ARBA" id="ARBA00022692"/>
    </source>
</evidence>
<dbReference type="Gramene" id="Pp3c11_19590V3.2">
    <property type="protein sequence ID" value="Pp3c11_19590V3.2"/>
    <property type="gene ID" value="Pp3c11_19590"/>
</dbReference>
<dbReference type="InterPro" id="IPR033122">
    <property type="entry name" value="LETM1-like_RBD"/>
</dbReference>
<dbReference type="PANTHER" id="PTHR14009:SF1">
    <property type="entry name" value="MITOCHONDRIAL PROTON_CALCIUM EXCHANGER PROTEIN"/>
    <property type="match status" value="1"/>
</dbReference>
<evidence type="ECO:0000256" key="7">
    <source>
        <dbReference type="PROSITE-ProRule" id="PRU01094"/>
    </source>
</evidence>
<evidence type="ECO:0000256" key="8">
    <source>
        <dbReference type="SAM" id="MobiDB-lite"/>
    </source>
</evidence>
<dbReference type="InterPro" id="IPR044202">
    <property type="entry name" value="LETM1/MDM38-like"/>
</dbReference>
<feature type="region of interest" description="Disordered" evidence="8">
    <location>
        <begin position="560"/>
        <end position="585"/>
    </location>
</feature>
<dbReference type="PROSITE" id="PS51758">
    <property type="entry name" value="LETM1_RBD"/>
    <property type="match status" value="1"/>
</dbReference>
<feature type="domain" description="Letm1 RBD" evidence="10">
    <location>
        <begin position="331"/>
        <end position="522"/>
    </location>
</feature>
<evidence type="ECO:0000256" key="6">
    <source>
        <dbReference type="ARBA" id="ARBA00023136"/>
    </source>
</evidence>
<evidence type="ECO:0000256" key="4">
    <source>
        <dbReference type="ARBA" id="ARBA00022989"/>
    </source>
</evidence>
<dbReference type="Proteomes" id="UP000006727">
    <property type="component" value="Chromosome 11"/>
</dbReference>
<dbReference type="EMBL" id="ABEU02000011">
    <property type="status" value="NOT_ANNOTATED_CDS"/>
    <property type="molecule type" value="Genomic_DNA"/>
</dbReference>
<comment type="subcellular location">
    <subcellularLocation>
        <location evidence="1">Mitochondrion inner membrane</location>
        <topology evidence="1">Single-pass membrane protein</topology>
    </subcellularLocation>
</comment>
<feature type="transmembrane region" description="Helical" evidence="9">
    <location>
        <begin position="285"/>
        <end position="308"/>
    </location>
</feature>
<evidence type="ECO:0000313" key="11">
    <source>
        <dbReference type="EnsemblPlants" id="Pp3c11_19590V3.2"/>
    </source>
</evidence>
<dbReference type="AlphaFoldDB" id="A0A7I4A664"/>
<feature type="region of interest" description="Disordered" evidence="8">
    <location>
        <begin position="137"/>
        <end position="165"/>
    </location>
</feature>
<evidence type="ECO:0000256" key="3">
    <source>
        <dbReference type="ARBA" id="ARBA00022792"/>
    </source>
</evidence>
<accession>A0A7I4A664</accession>
<evidence type="ECO:0000256" key="1">
    <source>
        <dbReference type="ARBA" id="ARBA00004434"/>
    </source>
</evidence>
<keyword evidence="6 9" id="KW-0472">Membrane</keyword>
<keyword evidence="12" id="KW-1185">Reference proteome</keyword>
<keyword evidence="4 9" id="KW-1133">Transmembrane helix</keyword>
<evidence type="ECO:0000259" key="10">
    <source>
        <dbReference type="PROSITE" id="PS51758"/>
    </source>
</evidence>
<organism evidence="11 12">
    <name type="scientific">Physcomitrium patens</name>
    <name type="common">Spreading-leaved earth moss</name>
    <name type="synonym">Physcomitrella patens</name>
    <dbReference type="NCBI Taxonomy" id="3218"/>
    <lineage>
        <taxon>Eukaryota</taxon>
        <taxon>Viridiplantae</taxon>
        <taxon>Streptophyta</taxon>
        <taxon>Embryophyta</taxon>
        <taxon>Bryophyta</taxon>
        <taxon>Bryophytina</taxon>
        <taxon>Bryopsida</taxon>
        <taxon>Funariidae</taxon>
        <taxon>Funariales</taxon>
        <taxon>Funariaceae</taxon>
        <taxon>Physcomitrium</taxon>
    </lineage>
</organism>
<reference evidence="11 12" key="1">
    <citation type="journal article" date="2008" name="Science">
        <title>The Physcomitrella genome reveals evolutionary insights into the conquest of land by plants.</title>
        <authorList>
            <person name="Rensing S."/>
            <person name="Lang D."/>
            <person name="Zimmer A."/>
            <person name="Terry A."/>
            <person name="Salamov A."/>
            <person name="Shapiro H."/>
            <person name="Nishiyama T."/>
            <person name="Perroud P.-F."/>
            <person name="Lindquist E."/>
            <person name="Kamisugi Y."/>
            <person name="Tanahashi T."/>
            <person name="Sakakibara K."/>
            <person name="Fujita T."/>
            <person name="Oishi K."/>
            <person name="Shin-I T."/>
            <person name="Kuroki Y."/>
            <person name="Toyoda A."/>
            <person name="Suzuki Y."/>
            <person name="Hashimoto A."/>
            <person name="Yamaguchi K."/>
            <person name="Sugano A."/>
            <person name="Kohara Y."/>
            <person name="Fujiyama A."/>
            <person name="Anterola A."/>
            <person name="Aoki S."/>
            <person name="Ashton N."/>
            <person name="Barbazuk W.B."/>
            <person name="Barker E."/>
            <person name="Bennetzen J."/>
            <person name="Bezanilla M."/>
            <person name="Blankenship R."/>
            <person name="Cho S.H."/>
            <person name="Dutcher S."/>
            <person name="Estelle M."/>
            <person name="Fawcett J.A."/>
            <person name="Gundlach H."/>
            <person name="Hanada K."/>
            <person name="Heyl A."/>
            <person name="Hicks K.A."/>
            <person name="Hugh J."/>
            <person name="Lohr M."/>
            <person name="Mayer K."/>
            <person name="Melkozernov A."/>
            <person name="Murata T."/>
            <person name="Nelson D."/>
            <person name="Pils B."/>
            <person name="Prigge M."/>
            <person name="Reiss B."/>
            <person name="Renner T."/>
            <person name="Rombauts S."/>
            <person name="Rushton P."/>
            <person name="Sanderfoot A."/>
            <person name="Schween G."/>
            <person name="Shiu S.-H."/>
            <person name="Stueber K."/>
            <person name="Theodoulou F.L."/>
            <person name="Tu H."/>
            <person name="Van de Peer Y."/>
            <person name="Verrier P.J."/>
            <person name="Waters E."/>
            <person name="Wood A."/>
            <person name="Yang L."/>
            <person name="Cove D."/>
            <person name="Cuming A."/>
            <person name="Hasebe M."/>
            <person name="Lucas S."/>
            <person name="Mishler D.B."/>
            <person name="Reski R."/>
            <person name="Grigoriev I."/>
            <person name="Quatrano R.S."/>
            <person name="Boore J.L."/>
        </authorList>
    </citation>
    <scope>NUCLEOTIDE SEQUENCE [LARGE SCALE GENOMIC DNA]</scope>
    <source>
        <strain evidence="11 12">cv. Gransden 2004</strain>
    </source>
</reference>
<feature type="compositionally biased region" description="Basic and acidic residues" evidence="8">
    <location>
        <begin position="655"/>
        <end position="664"/>
    </location>
</feature>
<dbReference type="PANTHER" id="PTHR14009">
    <property type="entry name" value="LEUCINE ZIPPER-EF-HAND CONTAINING TRANSMEMBRANE PROTEIN"/>
    <property type="match status" value="1"/>
</dbReference>
<keyword evidence="3" id="KW-0999">Mitochondrion inner membrane</keyword>